<dbReference type="Gene3D" id="1.10.287.130">
    <property type="match status" value="1"/>
</dbReference>
<dbReference type="SUPFAM" id="SSF52172">
    <property type="entry name" value="CheY-like"/>
    <property type="match status" value="1"/>
</dbReference>
<dbReference type="InterPro" id="IPR005467">
    <property type="entry name" value="His_kinase_dom"/>
</dbReference>
<dbReference type="Pfam" id="PF08447">
    <property type="entry name" value="PAS_3"/>
    <property type="match status" value="1"/>
</dbReference>
<dbReference type="GO" id="GO:0000155">
    <property type="term" value="F:phosphorelay sensor kinase activity"/>
    <property type="evidence" value="ECO:0007669"/>
    <property type="project" value="InterPro"/>
</dbReference>
<dbReference type="GO" id="GO:0005524">
    <property type="term" value="F:ATP binding"/>
    <property type="evidence" value="ECO:0007669"/>
    <property type="project" value="UniProtKB-KW"/>
</dbReference>
<keyword evidence="8" id="KW-0547">Nucleotide-binding</keyword>
<reference evidence="8" key="1">
    <citation type="submission" date="2023-08" db="EMBL/GenBank/DDBJ databases">
        <title>Increased levels of nutrients transform a symbiont into a lethal pathobiont.</title>
        <authorList>
            <person name="Lachnit T."/>
            <person name="Ulrich L."/>
            <person name="Willmer F.M."/>
            <person name="Hasenbein T."/>
            <person name="Steiner L.X."/>
            <person name="Wolters M."/>
            <person name="Herbst E.M."/>
            <person name="Deines P."/>
        </authorList>
    </citation>
    <scope>NUCLEOTIDE SEQUENCE</scope>
    <source>
        <strain evidence="8">T3</strain>
    </source>
</reference>
<evidence type="ECO:0000259" key="5">
    <source>
        <dbReference type="PROSITE" id="PS50109"/>
    </source>
</evidence>
<dbReference type="InterPro" id="IPR003661">
    <property type="entry name" value="HisK_dim/P_dom"/>
</dbReference>
<dbReference type="SUPFAM" id="SSF47384">
    <property type="entry name" value="Homodimeric domain of signal transducing histidine kinase"/>
    <property type="match status" value="1"/>
</dbReference>
<feature type="modified residue" description="4-aspartylphosphate" evidence="4">
    <location>
        <position position="776"/>
    </location>
</feature>
<comment type="catalytic activity">
    <reaction evidence="1">
        <text>ATP + protein L-histidine = ADP + protein N-phospho-L-histidine.</text>
        <dbReference type="EC" id="2.7.13.3"/>
    </reaction>
</comment>
<dbReference type="InterPro" id="IPR035965">
    <property type="entry name" value="PAS-like_dom_sf"/>
</dbReference>
<dbReference type="InterPro" id="IPR036890">
    <property type="entry name" value="HATPase_C_sf"/>
</dbReference>
<dbReference type="SUPFAM" id="SSF55785">
    <property type="entry name" value="PYP-like sensor domain (PAS domain)"/>
    <property type="match status" value="1"/>
</dbReference>
<feature type="domain" description="Histidine kinase" evidence="5">
    <location>
        <begin position="484"/>
        <end position="705"/>
    </location>
</feature>
<evidence type="ECO:0000256" key="3">
    <source>
        <dbReference type="ARBA" id="ARBA00022553"/>
    </source>
</evidence>
<gene>
    <name evidence="8" type="ORF">ABS648_28680</name>
</gene>
<dbReference type="SMART" id="SM00091">
    <property type="entry name" value="PAS"/>
    <property type="match status" value="1"/>
</dbReference>
<keyword evidence="8" id="KW-0067">ATP-binding</keyword>
<protein>
    <recommendedName>
        <fullName evidence="2">histidine kinase</fullName>
        <ecNumber evidence="2">2.7.13.3</ecNumber>
    </recommendedName>
</protein>
<keyword evidence="3 4" id="KW-0597">Phosphoprotein</keyword>
<dbReference type="AlphaFoldDB" id="A0AAU7Y276"/>
<dbReference type="InterPro" id="IPR036097">
    <property type="entry name" value="HisK_dim/P_sf"/>
</dbReference>
<dbReference type="InterPro" id="IPR013655">
    <property type="entry name" value="PAS_fold_3"/>
</dbReference>
<dbReference type="SUPFAM" id="SSF55781">
    <property type="entry name" value="GAF domain-like"/>
    <property type="match status" value="1"/>
</dbReference>
<dbReference type="EC" id="2.7.13.3" evidence="2"/>
<name>A0AAU7Y276_9PSED</name>
<dbReference type="PROSITE" id="PS50112">
    <property type="entry name" value="PAS"/>
    <property type="match status" value="1"/>
</dbReference>
<dbReference type="SUPFAM" id="SSF55874">
    <property type="entry name" value="ATPase domain of HSP90 chaperone/DNA topoisomerase II/histidine kinase"/>
    <property type="match status" value="1"/>
</dbReference>
<dbReference type="CDD" id="cd00082">
    <property type="entry name" value="HisKA"/>
    <property type="match status" value="1"/>
</dbReference>
<sequence length="848" mass="93242">MDASSNDHAFPAPPPTAAAAGDFLNSVGEMAPLIRAHDWGVTPLGALQDWAAPLKSILGVGLNSRFPVCIYWGRDYHLLYNDAYSAIPGDKHPWALGRPAREAWADIWDTLEPMFDGIMQTGVAVHVEDGLLPMQRFGYVEECYFNYNVSPILGFDGRPTGLFNTVIETTVQVIEARRSRLLGELRASTRPAANPAEACSLAEEVLRGGAADLPFCLLYRLDAEGRAELALCSGLEPGDALAPLELAPGTAPWAATAAGDTLDIELERPRSLPPWPEPVTRARVLPLIADAADDRPLGVLVCAISPRRPLDARYRRFLDELAESLSGDLARAARQAEETDRLHQRTLERDRIWNLSLDLLCVADQQGRLLSINPAWTTTLGWSEEELLGRTTHWLEHPDDIPSTDQTRQELAGGLRIRRFENRLRHRDGSYRWLSWSATPENDIQYGNGRDITEEKRTAEVLRRTEEALRNAQRMEAVGQLTGGIAHDFNNLLAGIRVGLDLIRRRLPDESRQDLERFIDAATDSAERGATLTHNLLSFARRQALDIQPIRLDAWLAEHRPHLAERAGPAVKLVLQVDLLPTTALCDAEQLCKALEHLVDNAREAMPDGGQLLIRASIPEESAEGAEPNPGDYLLLEVHDTGRAMDERVLSHAFEPFFTTKPLGQGSGLGLSMVYGFIKQTGGQVRLQSGAGQGTRVSLYLPRGPVLSEQQQSPVEQPTGAANRESILVVEDADVVRMLTVEVLEEFGYQVMEACDGQQALAILRSDATIDLLLTDIGLPGMNGQELAAVARNLRPGLRVLFATGYAEIVSIDGSELATQMDMIAKPFSIDELREKVSSLLEGRGKAR</sequence>
<dbReference type="InterPro" id="IPR004358">
    <property type="entry name" value="Sig_transdc_His_kin-like_C"/>
</dbReference>
<evidence type="ECO:0000256" key="1">
    <source>
        <dbReference type="ARBA" id="ARBA00000085"/>
    </source>
</evidence>
<dbReference type="EMBL" id="CP158373">
    <property type="protein sequence ID" value="XBY63864.1"/>
    <property type="molecule type" value="Genomic_DNA"/>
</dbReference>
<organism evidence="8">
    <name type="scientific">Pseudomonas solani</name>
    <dbReference type="NCBI Taxonomy" id="2731552"/>
    <lineage>
        <taxon>Bacteria</taxon>
        <taxon>Pseudomonadati</taxon>
        <taxon>Pseudomonadota</taxon>
        <taxon>Gammaproteobacteria</taxon>
        <taxon>Pseudomonadales</taxon>
        <taxon>Pseudomonadaceae</taxon>
        <taxon>Pseudomonas</taxon>
    </lineage>
</organism>
<dbReference type="NCBIfam" id="TIGR00229">
    <property type="entry name" value="sensory_box"/>
    <property type="match status" value="1"/>
</dbReference>
<dbReference type="InterPro" id="IPR003594">
    <property type="entry name" value="HATPase_dom"/>
</dbReference>
<feature type="domain" description="Response regulatory" evidence="6">
    <location>
        <begin position="726"/>
        <end position="841"/>
    </location>
</feature>
<dbReference type="InterPro" id="IPR011006">
    <property type="entry name" value="CheY-like_superfamily"/>
</dbReference>
<dbReference type="InterPro" id="IPR000014">
    <property type="entry name" value="PAS"/>
</dbReference>
<evidence type="ECO:0000259" key="6">
    <source>
        <dbReference type="PROSITE" id="PS50110"/>
    </source>
</evidence>
<dbReference type="Pfam" id="PF00512">
    <property type="entry name" value="HisKA"/>
    <property type="match status" value="1"/>
</dbReference>
<dbReference type="CDD" id="cd00130">
    <property type="entry name" value="PAS"/>
    <property type="match status" value="1"/>
</dbReference>
<dbReference type="Gene3D" id="3.30.450.20">
    <property type="entry name" value="PAS domain"/>
    <property type="match status" value="2"/>
</dbReference>
<dbReference type="InterPro" id="IPR001789">
    <property type="entry name" value="Sig_transdc_resp-reg_receiver"/>
</dbReference>
<dbReference type="SMART" id="SM00387">
    <property type="entry name" value="HATPase_c"/>
    <property type="match status" value="1"/>
</dbReference>
<accession>A0AAU7Y276</accession>
<dbReference type="PROSITE" id="PS50109">
    <property type="entry name" value="HIS_KIN"/>
    <property type="match status" value="1"/>
</dbReference>
<dbReference type="Gene3D" id="3.30.565.10">
    <property type="entry name" value="Histidine kinase-like ATPase, C-terminal domain"/>
    <property type="match status" value="1"/>
</dbReference>
<evidence type="ECO:0000256" key="4">
    <source>
        <dbReference type="PROSITE-ProRule" id="PRU00169"/>
    </source>
</evidence>
<dbReference type="Pfam" id="PF02518">
    <property type="entry name" value="HATPase_c"/>
    <property type="match status" value="1"/>
</dbReference>
<dbReference type="SMART" id="SM00448">
    <property type="entry name" value="REC"/>
    <property type="match status" value="1"/>
</dbReference>
<dbReference type="PROSITE" id="PS50110">
    <property type="entry name" value="RESPONSE_REGULATORY"/>
    <property type="match status" value="1"/>
</dbReference>
<dbReference type="Pfam" id="PF00072">
    <property type="entry name" value="Response_reg"/>
    <property type="match status" value="1"/>
</dbReference>
<feature type="domain" description="PAS" evidence="7">
    <location>
        <begin position="362"/>
        <end position="400"/>
    </location>
</feature>
<dbReference type="RefSeq" id="WP_350447224.1">
    <property type="nucleotide sequence ID" value="NZ_CP158373.1"/>
</dbReference>
<dbReference type="PRINTS" id="PR00344">
    <property type="entry name" value="BCTRLSENSOR"/>
</dbReference>
<evidence type="ECO:0000313" key="8">
    <source>
        <dbReference type="EMBL" id="XBY63864.1"/>
    </source>
</evidence>
<evidence type="ECO:0000259" key="7">
    <source>
        <dbReference type="PROSITE" id="PS50112"/>
    </source>
</evidence>
<dbReference type="SMART" id="SM00388">
    <property type="entry name" value="HisKA"/>
    <property type="match status" value="1"/>
</dbReference>
<dbReference type="Gene3D" id="3.40.50.2300">
    <property type="match status" value="1"/>
</dbReference>
<dbReference type="PANTHER" id="PTHR43065">
    <property type="entry name" value="SENSOR HISTIDINE KINASE"/>
    <property type="match status" value="1"/>
</dbReference>
<dbReference type="PANTHER" id="PTHR43065:SF42">
    <property type="entry name" value="TWO-COMPONENT SENSOR PPRA"/>
    <property type="match status" value="1"/>
</dbReference>
<evidence type="ECO:0000256" key="2">
    <source>
        <dbReference type="ARBA" id="ARBA00012438"/>
    </source>
</evidence>
<proteinExistence type="predicted"/>